<dbReference type="InterPro" id="IPR003594">
    <property type="entry name" value="HATPase_dom"/>
</dbReference>
<gene>
    <name evidence="7" type="ORF">CLV72_103684</name>
</gene>
<dbReference type="Pfam" id="PF02518">
    <property type="entry name" value="HATPase_c"/>
    <property type="match status" value="1"/>
</dbReference>
<keyword evidence="4" id="KW-1133">Transmembrane helix</keyword>
<keyword evidence="8" id="KW-1185">Reference proteome</keyword>
<feature type="domain" description="Histidine kinase/HSP90-like ATPase" evidence="5">
    <location>
        <begin position="312"/>
        <end position="399"/>
    </location>
</feature>
<comment type="caution">
    <text evidence="7">The sequence shown here is derived from an EMBL/GenBank/DDBJ whole genome shotgun (WGS) entry which is preliminary data.</text>
</comment>
<dbReference type="SUPFAM" id="SSF55874">
    <property type="entry name" value="ATPase domain of HSP90 chaperone/DNA topoisomerase II/histidine kinase"/>
    <property type="match status" value="1"/>
</dbReference>
<dbReference type="EMBL" id="PVZC01000003">
    <property type="protein sequence ID" value="PRY00074.1"/>
    <property type="molecule type" value="Genomic_DNA"/>
</dbReference>
<dbReference type="RefSeq" id="WP_106245318.1">
    <property type="nucleotide sequence ID" value="NZ_PVZC01000003.1"/>
</dbReference>
<evidence type="ECO:0000259" key="6">
    <source>
        <dbReference type="Pfam" id="PF04024"/>
    </source>
</evidence>
<evidence type="ECO:0000259" key="5">
    <source>
        <dbReference type="Pfam" id="PF02518"/>
    </source>
</evidence>
<feature type="transmembrane region" description="Helical" evidence="4">
    <location>
        <begin position="36"/>
        <end position="61"/>
    </location>
</feature>
<sequence>MVTTQEELPRAHRPHDGRLVSGVCAGIAAHLGLDPVIIRLAVIGLSVGGLGVAAYVALVFFMPPAPAAPPDTDTAGGRSGATAAPTRDRGQLLAYGLVAAGFMVLSMLVTPGFDPALWLIVFGALGTGILWQQTDADVRGRWVASTNFRVRQTWVRSVVGVGLVMVGVTGFLAFRQELSDAREGLSATLAILVGVGVIAAPWVIKLVRERDRERQERVRSQEREELAAHIHDSVLHTLTLIQRNADDPKEVQKLARVQERSLRAWLYQRPADAETTVAPALERLAGEVEEAHGVAIEVVCVGDCPIDPSTRAVLQAAREAMVNAAKYSGTPNVSVYAEVEPEEFMVFVRDRGRGFDLDAVPGDRMGVRQSIIGRMERHGGTARIRTEPGEGTEVQLRIARTREEEPE</sequence>
<evidence type="ECO:0000256" key="3">
    <source>
        <dbReference type="ARBA" id="ARBA00023012"/>
    </source>
</evidence>
<feature type="transmembrane region" description="Helical" evidence="4">
    <location>
        <begin position="153"/>
        <end position="174"/>
    </location>
</feature>
<dbReference type="Proteomes" id="UP000237846">
    <property type="component" value="Unassembled WGS sequence"/>
</dbReference>
<dbReference type="GO" id="GO:0000160">
    <property type="term" value="P:phosphorelay signal transduction system"/>
    <property type="evidence" value="ECO:0007669"/>
    <property type="project" value="UniProtKB-KW"/>
</dbReference>
<accession>A0A2T0Q8J1</accession>
<protein>
    <submittedName>
        <fullName evidence="7">Phage shock protein C (PspC) family protein</fullName>
    </submittedName>
</protein>
<dbReference type="InterPro" id="IPR036890">
    <property type="entry name" value="HATPase_C_sf"/>
</dbReference>
<keyword evidence="3" id="KW-0902">Two-component regulatory system</keyword>
<dbReference type="Gene3D" id="3.30.565.10">
    <property type="entry name" value="Histidine kinase-like ATPase, C-terminal domain"/>
    <property type="match status" value="1"/>
</dbReference>
<evidence type="ECO:0000313" key="7">
    <source>
        <dbReference type="EMBL" id="PRY00074.1"/>
    </source>
</evidence>
<dbReference type="InterPro" id="IPR050482">
    <property type="entry name" value="Sensor_HK_TwoCompSys"/>
</dbReference>
<dbReference type="PANTHER" id="PTHR24421">
    <property type="entry name" value="NITRATE/NITRITE SENSOR PROTEIN NARX-RELATED"/>
    <property type="match status" value="1"/>
</dbReference>
<dbReference type="PANTHER" id="PTHR24421:SF61">
    <property type="entry name" value="OXYGEN SENSOR HISTIDINE KINASE NREB"/>
    <property type="match status" value="1"/>
</dbReference>
<keyword evidence="2" id="KW-0418">Kinase</keyword>
<evidence type="ECO:0000256" key="2">
    <source>
        <dbReference type="ARBA" id="ARBA00022777"/>
    </source>
</evidence>
<reference evidence="7 8" key="1">
    <citation type="submission" date="2018-03" db="EMBL/GenBank/DDBJ databases">
        <title>Genomic Encyclopedia of Archaeal and Bacterial Type Strains, Phase II (KMG-II): from individual species to whole genera.</title>
        <authorList>
            <person name="Goeker M."/>
        </authorList>
    </citation>
    <scope>NUCLEOTIDE SEQUENCE [LARGE SCALE GENOMIC DNA]</scope>
    <source>
        <strain evidence="7 8">DSM 45601</strain>
    </source>
</reference>
<evidence type="ECO:0000313" key="8">
    <source>
        <dbReference type="Proteomes" id="UP000237846"/>
    </source>
</evidence>
<evidence type="ECO:0000256" key="4">
    <source>
        <dbReference type="SAM" id="Phobius"/>
    </source>
</evidence>
<feature type="domain" description="Phage shock protein PspC N-terminal" evidence="6">
    <location>
        <begin position="10"/>
        <end position="64"/>
    </location>
</feature>
<dbReference type="OrthoDB" id="3534856at2"/>
<feature type="transmembrane region" description="Helical" evidence="4">
    <location>
        <begin position="186"/>
        <end position="207"/>
    </location>
</feature>
<dbReference type="Pfam" id="PF04024">
    <property type="entry name" value="PspC"/>
    <property type="match status" value="1"/>
</dbReference>
<evidence type="ECO:0000256" key="1">
    <source>
        <dbReference type="ARBA" id="ARBA00022679"/>
    </source>
</evidence>
<proteinExistence type="predicted"/>
<dbReference type="AlphaFoldDB" id="A0A2T0Q8J1"/>
<dbReference type="InterPro" id="IPR007168">
    <property type="entry name" value="Phageshock_PspC_N"/>
</dbReference>
<organism evidence="7 8">
    <name type="scientific">Allonocardiopsis opalescens</name>
    <dbReference type="NCBI Taxonomy" id="1144618"/>
    <lineage>
        <taxon>Bacteria</taxon>
        <taxon>Bacillati</taxon>
        <taxon>Actinomycetota</taxon>
        <taxon>Actinomycetes</taxon>
        <taxon>Streptosporangiales</taxon>
        <taxon>Allonocardiopsis</taxon>
    </lineage>
</organism>
<feature type="transmembrane region" description="Helical" evidence="4">
    <location>
        <begin position="92"/>
        <end position="109"/>
    </location>
</feature>
<keyword evidence="4" id="KW-0812">Transmembrane</keyword>
<dbReference type="GO" id="GO:0016301">
    <property type="term" value="F:kinase activity"/>
    <property type="evidence" value="ECO:0007669"/>
    <property type="project" value="UniProtKB-KW"/>
</dbReference>
<name>A0A2T0Q8J1_9ACTN</name>
<keyword evidence="4" id="KW-0472">Membrane</keyword>
<feature type="transmembrane region" description="Helical" evidence="4">
    <location>
        <begin position="115"/>
        <end position="132"/>
    </location>
</feature>
<keyword evidence="1" id="KW-0808">Transferase</keyword>